<dbReference type="EMBL" id="JBHSZP010000036">
    <property type="protein sequence ID" value="MFC7091310.1"/>
    <property type="molecule type" value="Genomic_DNA"/>
</dbReference>
<dbReference type="PROSITE" id="PS50883">
    <property type="entry name" value="EAL"/>
    <property type="match status" value="1"/>
</dbReference>
<keyword evidence="9" id="KW-1185">Reference proteome</keyword>
<dbReference type="PROSITE" id="PS50112">
    <property type="entry name" value="PAS"/>
    <property type="match status" value="3"/>
</dbReference>
<dbReference type="InterPro" id="IPR000700">
    <property type="entry name" value="PAS-assoc_C"/>
</dbReference>
<dbReference type="Proteomes" id="UP001596411">
    <property type="component" value="Unassembled WGS sequence"/>
</dbReference>
<evidence type="ECO:0000256" key="1">
    <source>
        <dbReference type="PROSITE-ProRule" id="PRU00169"/>
    </source>
</evidence>
<evidence type="ECO:0000259" key="7">
    <source>
        <dbReference type="PROSITE" id="PS50887"/>
    </source>
</evidence>
<sequence>MKMRLMVGHTYHGLVGLTCVVLGLVGVALTPTTGGGLLLRADAALVLGGVGLALLSLALTGRRLAQGMLLGTLIGLALITMLPISLPTPPASWWPLGITVLGLLAWMRDETGSRRLARLIGTLMTAINLGLLAAIWLGDPPGLDPHFQTPLLMGLVPLALSLLLMLPPPAPRQPRGFPGRLALLAGLGGITLSVSGWYLLGLQGQQRIEEQARSVADQAWSRLEAELSDYSQLIRRQAGRWQALGALPDAPLRDQEVHSYLDDFPQLSLLAVLDRDLIPLWEESRETETSPTSQAYLDSPHHRQWLEGVLGGDDSRLSPILSRGENIQLLLAHPLSLPDSPTHLLLASLSLVPLLETQLDALGPLAIHLHEGDRNLYPRHDHEHWQAGRRLLMRDIKLPQGEHWRLEITHSPRQLLQATLPANLILMTGLLFSYLLMLSQGLFRLSKHHLHQLDKNHRTLQHTLRERDQFYTLSADLFCRVDLEGHLMQINPAFQRLLGYAPEQLVGRPYHALVDSQDQPIIAAAIKRLEEGEPIQGMEVRLRDCRDHIHWVEINANLGEERVIYAVAREITQRKQNEQQLLHHQRLFQIVGHTALIGGWYMEAGRAPIWSDALCAIHEVPSGFQPTLEQAIGFYAAESRTRFRQDFESCAREGIAFDDEYELVTAKGRRLWVRVIGEAVHDDLGGIQRVQGSTQDITEHRCLQREVSSLAERLTTTLESITDGFFTLDRQWRFTYLNREAEKTLGYSRRQLIDQNLWMAFPEAVGSRFEIEYRRAMTSQTAMHFEAYYSPLRLWCEAHAYPSDEGLAVYFRNINQRKTAERQLHLLERSIESTLNGVVIADAGRPDHPIVYVNAAFERITGYSRDEVLGHNCRFLQGEHTAPKAISEIRRGLATQRDIHVTLRNYHKDGTPFWNDLYLSPVRNEAGEVSHFIGVQNDISAQREYESQLAYNANHDALTGLPNRWLLEDRLRQDCQFANRHGLLQGVLFIDLDGFKPINDTLGHTLGDRVLIEVARRLSDTVRPGDTVARFGSDEFVVLLPELVSEEDALPLVERVLNSVARPYRLTDSELRLTASIGIATGHGEIEDPMNLVQQADLAMYKAKRLGRNTYHWYTEDLNHKVSERVRLRSDLQQAIDEEQFELHYQPQIHGPSGTVIGFEALIRWRHPLHGFVSPADFIPLAEDTGQIIPISDWVLATACRDNRHLNSLGLGEFRMGVNVSPMQFQRRHFVDGVLQNLDAAGLSPSLLELELTEGILMEKADYAIETLHALRQAGLSVAIDDFGTGFSSLSYLKYLPVDKIKIDRSFIQEVISDHRDAAIIQGVLSMAIPLQLQVVAEGVETQAQYAYLRKHLCDLYQGYYFARPMPLADLEIYLREHHAARHLDKARQNGDEDRQTLLLLDDEPNILNALNRALRRDGYRILTTSNPHEAFELLATHEVQVIISDQRMPAMSGTEFLHRVKDLYPQTMQIVLSGYTDLKTVTTAINEGAIYKFLTKPWDDDELRLVVQRAFREAAVVQVRHRDQAASRH</sequence>
<keyword evidence="2" id="KW-0472">Membrane</keyword>
<dbReference type="InterPro" id="IPR013655">
    <property type="entry name" value="PAS_fold_3"/>
</dbReference>
<dbReference type="CDD" id="cd17569">
    <property type="entry name" value="REC_HupR-like"/>
    <property type="match status" value="1"/>
</dbReference>
<feature type="transmembrane region" description="Helical" evidence="2">
    <location>
        <begin position="181"/>
        <end position="200"/>
    </location>
</feature>
<name>A0ABW2EZB0_9GAMM</name>
<dbReference type="InterPro" id="IPR001633">
    <property type="entry name" value="EAL_dom"/>
</dbReference>
<comment type="caution">
    <text evidence="8">The sequence shown here is derived from an EMBL/GenBank/DDBJ whole genome shotgun (WGS) entry which is preliminary data.</text>
</comment>
<proteinExistence type="predicted"/>
<dbReference type="InterPro" id="IPR013656">
    <property type="entry name" value="PAS_4"/>
</dbReference>
<keyword evidence="2" id="KW-0812">Transmembrane</keyword>
<keyword evidence="1" id="KW-0597">Phosphoprotein</keyword>
<dbReference type="Pfam" id="PF00563">
    <property type="entry name" value="EAL"/>
    <property type="match status" value="1"/>
</dbReference>
<dbReference type="CDD" id="cd01948">
    <property type="entry name" value="EAL"/>
    <property type="match status" value="1"/>
</dbReference>
<dbReference type="SUPFAM" id="SSF141868">
    <property type="entry name" value="EAL domain-like"/>
    <property type="match status" value="1"/>
</dbReference>
<dbReference type="InterPro" id="IPR035919">
    <property type="entry name" value="EAL_sf"/>
</dbReference>
<feature type="domain" description="PAC" evidence="5">
    <location>
        <begin position="657"/>
        <end position="709"/>
    </location>
</feature>
<feature type="domain" description="PAC" evidence="5">
    <location>
        <begin position="897"/>
        <end position="951"/>
    </location>
</feature>
<dbReference type="InterPro" id="IPR035965">
    <property type="entry name" value="PAS-like_dom_sf"/>
</dbReference>
<dbReference type="NCBIfam" id="TIGR00254">
    <property type="entry name" value="GGDEF"/>
    <property type="match status" value="1"/>
</dbReference>
<accession>A0ABW2EZB0</accession>
<dbReference type="Pfam" id="PF13426">
    <property type="entry name" value="PAS_9"/>
    <property type="match status" value="1"/>
</dbReference>
<dbReference type="Gene3D" id="3.20.20.450">
    <property type="entry name" value="EAL domain"/>
    <property type="match status" value="1"/>
</dbReference>
<dbReference type="CDD" id="cd01949">
    <property type="entry name" value="GGDEF"/>
    <property type="match status" value="1"/>
</dbReference>
<dbReference type="Pfam" id="PF00990">
    <property type="entry name" value="GGDEF"/>
    <property type="match status" value="1"/>
</dbReference>
<evidence type="ECO:0000259" key="6">
    <source>
        <dbReference type="PROSITE" id="PS50883"/>
    </source>
</evidence>
<dbReference type="InterPro" id="IPR001789">
    <property type="entry name" value="Sig_transdc_resp-reg_receiver"/>
</dbReference>
<dbReference type="SUPFAM" id="SSF55785">
    <property type="entry name" value="PYP-like sensor domain (PAS domain)"/>
    <property type="match status" value="4"/>
</dbReference>
<feature type="transmembrane region" description="Helical" evidence="2">
    <location>
        <begin position="91"/>
        <end position="107"/>
    </location>
</feature>
<dbReference type="Pfam" id="PF00072">
    <property type="entry name" value="Response_reg"/>
    <property type="match status" value="1"/>
</dbReference>
<dbReference type="SMART" id="SM00448">
    <property type="entry name" value="REC"/>
    <property type="match status" value="1"/>
</dbReference>
<dbReference type="Gene3D" id="3.30.450.20">
    <property type="entry name" value="PAS domain"/>
    <property type="match status" value="4"/>
</dbReference>
<feature type="modified residue" description="4-aspartylphosphate" evidence="1">
    <location>
        <position position="1446"/>
    </location>
</feature>
<dbReference type="PROSITE" id="PS50887">
    <property type="entry name" value="GGDEF"/>
    <property type="match status" value="1"/>
</dbReference>
<dbReference type="SMART" id="SM00091">
    <property type="entry name" value="PAS"/>
    <property type="match status" value="3"/>
</dbReference>
<feature type="domain" description="PAS" evidence="4">
    <location>
        <begin position="710"/>
        <end position="780"/>
    </location>
</feature>
<evidence type="ECO:0000259" key="5">
    <source>
        <dbReference type="PROSITE" id="PS50113"/>
    </source>
</evidence>
<keyword evidence="2" id="KW-1133">Transmembrane helix</keyword>
<organism evidence="8 9">
    <name type="scientific">Halomonas salifodinae</name>
    <dbReference type="NCBI Taxonomy" id="438745"/>
    <lineage>
        <taxon>Bacteria</taxon>
        <taxon>Pseudomonadati</taxon>
        <taxon>Pseudomonadota</taxon>
        <taxon>Gammaproteobacteria</taxon>
        <taxon>Oceanospirillales</taxon>
        <taxon>Halomonadaceae</taxon>
        <taxon>Halomonas</taxon>
    </lineage>
</organism>
<dbReference type="InterPro" id="IPR000014">
    <property type="entry name" value="PAS"/>
</dbReference>
<dbReference type="CDD" id="cd00130">
    <property type="entry name" value="PAS"/>
    <property type="match status" value="4"/>
</dbReference>
<evidence type="ECO:0000313" key="8">
    <source>
        <dbReference type="EMBL" id="MFC7091310.1"/>
    </source>
</evidence>
<protein>
    <submittedName>
        <fullName evidence="8">EAL domain-containing protein</fullName>
    </submittedName>
</protein>
<dbReference type="RefSeq" id="WP_346063909.1">
    <property type="nucleotide sequence ID" value="NZ_BAAADR010000022.1"/>
</dbReference>
<dbReference type="Pfam" id="PF08448">
    <property type="entry name" value="PAS_4"/>
    <property type="match status" value="2"/>
</dbReference>
<reference evidence="9" key="1">
    <citation type="journal article" date="2019" name="Int. J. Syst. Evol. Microbiol.">
        <title>The Global Catalogue of Microorganisms (GCM) 10K type strain sequencing project: providing services to taxonomists for standard genome sequencing and annotation.</title>
        <authorList>
            <consortium name="The Broad Institute Genomics Platform"/>
            <consortium name="The Broad Institute Genome Sequencing Center for Infectious Disease"/>
            <person name="Wu L."/>
            <person name="Ma J."/>
        </authorList>
    </citation>
    <scope>NUCLEOTIDE SEQUENCE [LARGE SCALE GENOMIC DNA]</scope>
    <source>
        <strain evidence="9">CGMCC 1.13666</strain>
    </source>
</reference>
<feature type="transmembrane region" description="Helical" evidence="2">
    <location>
        <begin position="38"/>
        <end position="60"/>
    </location>
</feature>
<evidence type="ECO:0000313" key="9">
    <source>
        <dbReference type="Proteomes" id="UP001596411"/>
    </source>
</evidence>
<feature type="transmembrane region" description="Helical" evidence="2">
    <location>
        <begin position="67"/>
        <end position="85"/>
    </location>
</feature>
<dbReference type="InterPro" id="IPR001610">
    <property type="entry name" value="PAC"/>
</dbReference>
<feature type="transmembrane region" description="Helical" evidence="2">
    <location>
        <begin position="119"/>
        <end position="138"/>
    </location>
</feature>
<dbReference type="SMART" id="SM00267">
    <property type="entry name" value="GGDEF"/>
    <property type="match status" value="1"/>
</dbReference>
<dbReference type="NCBIfam" id="TIGR00229">
    <property type="entry name" value="sensory_box"/>
    <property type="match status" value="3"/>
</dbReference>
<dbReference type="SUPFAM" id="SSF52172">
    <property type="entry name" value="CheY-like"/>
    <property type="match status" value="1"/>
</dbReference>
<dbReference type="PANTHER" id="PTHR44757">
    <property type="entry name" value="DIGUANYLATE CYCLASE DGCP"/>
    <property type="match status" value="1"/>
</dbReference>
<dbReference type="PANTHER" id="PTHR44757:SF2">
    <property type="entry name" value="BIOFILM ARCHITECTURE MAINTENANCE PROTEIN MBAA"/>
    <property type="match status" value="1"/>
</dbReference>
<dbReference type="Pfam" id="PF08447">
    <property type="entry name" value="PAS_3"/>
    <property type="match status" value="1"/>
</dbReference>
<evidence type="ECO:0000259" key="3">
    <source>
        <dbReference type="PROSITE" id="PS50110"/>
    </source>
</evidence>
<dbReference type="SMART" id="SM00052">
    <property type="entry name" value="EAL"/>
    <property type="match status" value="1"/>
</dbReference>
<dbReference type="InterPro" id="IPR029787">
    <property type="entry name" value="Nucleotide_cyclase"/>
</dbReference>
<dbReference type="Gene3D" id="3.40.50.2300">
    <property type="match status" value="1"/>
</dbReference>
<gene>
    <name evidence="8" type="ORF">ACFQH5_17335</name>
</gene>
<dbReference type="Gene3D" id="3.30.70.270">
    <property type="match status" value="1"/>
</dbReference>
<evidence type="ECO:0000259" key="4">
    <source>
        <dbReference type="PROSITE" id="PS50112"/>
    </source>
</evidence>
<feature type="domain" description="GGDEF" evidence="7">
    <location>
        <begin position="983"/>
        <end position="1116"/>
    </location>
</feature>
<dbReference type="SMART" id="SM00086">
    <property type="entry name" value="PAC"/>
    <property type="match status" value="2"/>
</dbReference>
<dbReference type="PROSITE" id="PS50110">
    <property type="entry name" value="RESPONSE_REGULATORY"/>
    <property type="match status" value="1"/>
</dbReference>
<dbReference type="PROSITE" id="PS50113">
    <property type="entry name" value="PAC"/>
    <property type="match status" value="2"/>
</dbReference>
<feature type="domain" description="PAS" evidence="4">
    <location>
        <begin position="481"/>
        <end position="533"/>
    </location>
</feature>
<feature type="domain" description="EAL" evidence="6">
    <location>
        <begin position="1125"/>
        <end position="1379"/>
    </location>
</feature>
<dbReference type="SUPFAM" id="SSF55073">
    <property type="entry name" value="Nucleotide cyclase"/>
    <property type="match status" value="1"/>
</dbReference>
<evidence type="ECO:0000256" key="2">
    <source>
        <dbReference type="SAM" id="Phobius"/>
    </source>
</evidence>
<feature type="domain" description="Response regulatory" evidence="3">
    <location>
        <begin position="1397"/>
        <end position="1512"/>
    </location>
</feature>
<dbReference type="InterPro" id="IPR011006">
    <property type="entry name" value="CheY-like_superfamily"/>
</dbReference>
<feature type="transmembrane region" description="Helical" evidence="2">
    <location>
        <begin position="150"/>
        <end position="169"/>
    </location>
</feature>
<dbReference type="InterPro" id="IPR052155">
    <property type="entry name" value="Biofilm_reg_signaling"/>
</dbReference>
<dbReference type="InterPro" id="IPR000160">
    <property type="entry name" value="GGDEF_dom"/>
</dbReference>
<dbReference type="InterPro" id="IPR043128">
    <property type="entry name" value="Rev_trsase/Diguanyl_cyclase"/>
</dbReference>
<feature type="domain" description="PAS" evidence="4">
    <location>
        <begin position="823"/>
        <end position="872"/>
    </location>
</feature>